<dbReference type="EMBL" id="RKRG01000004">
    <property type="protein sequence ID" value="RPF50447.1"/>
    <property type="molecule type" value="Genomic_DNA"/>
</dbReference>
<accession>A0A3N5AZL3</accession>
<evidence type="ECO:0000256" key="1">
    <source>
        <dbReference type="ARBA" id="ARBA00022603"/>
    </source>
</evidence>
<evidence type="ECO:0000256" key="2">
    <source>
        <dbReference type="ARBA" id="ARBA00022679"/>
    </source>
</evidence>
<keyword evidence="1 3" id="KW-0489">Methyltransferase</keyword>
<comment type="caution">
    <text evidence="3">The sequence shown here is derived from an EMBL/GenBank/DDBJ whole genome shotgun (WGS) entry which is preliminary data.</text>
</comment>
<dbReference type="Gene3D" id="3.40.50.150">
    <property type="entry name" value="Vaccinia Virus protein VP39"/>
    <property type="match status" value="1"/>
</dbReference>
<dbReference type="RefSeq" id="WP_069574831.1">
    <property type="nucleotide sequence ID" value="NZ_RKRG01000004.1"/>
</dbReference>
<evidence type="ECO:0000313" key="3">
    <source>
        <dbReference type="EMBL" id="RPF50447.1"/>
    </source>
</evidence>
<dbReference type="SUPFAM" id="SSF53335">
    <property type="entry name" value="S-adenosyl-L-methionine-dependent methyltransferases"/>
    <property type="match status" value="1"/>
</dbReference>
<proteinExistence type="predicted"/>
<evidence type="ECO:0000313" key="4">
    <source>
        <dbReference type="Proteomes" id="UP000271783"/>
    </source>
</evidence>
<dbReference type="AlphaFoldDB" id="A0A3N5AZL3"/>
<dbReference type="PIRSF" id="PIRSF028177">
    <property type="entry name" value="Polyketide_synth_Omtfrase_TcmP"/>
    <property type="match status" value="1"/>
</dbReference>
<gene>
    <name evidence="3" type="ORF">EDC42_1725</name>
</gene>
<dbReference type="InterPro" id="IPR016874">
    <property type="entry name" value="TcmP-like"/>
</dbReference>
<dbReference type="InterPro" id="IPR007213">
    <property type="entry name" value="Ppm1/Ppm2/Tcmp"/>
</dbReference>
<dbReference type="GO" id="GO:0008168">
    <property type="term" value="F:methyltransferase activity"/>
    <property type="evidence" value="ECO:0007669"/>
    <property type="project" value="UniProtKB-KW"/>
</dbReference>
<protein>
    <submittedName>
        <fullName evidence="3">Leucine carboxyl methyltransferase</fullName>
    </submittedName>
</protein>
<organism evidence="3 4">
    <name type="scientific">Methanobrevibacter gottschalkii DSM 11977</name>
    <dbReference type="NCBI Taxonomy" id="1122229"/>
    <lineage>
        <taxon>Archaea</taxon>
        <taxon>Methanobacteriati</taxon>
        <taxon>Methanobacteriota</taxon>
        <taxon>Methanomada group</taxon>
        <taxon>Methanobacteria</taxon>
        <taxon>Methanobacteriales</taxon>
        <taxon>Methanobacteriaceae</taxon>
        <taxon>Methanobrevibacter</taxon>
    </lineage>
</organism>
<name>A0A3N5AZL3_9EURY</name>
<dbReference type="GO" id="GO:0032259">
    <property type="term" value="P:methylation"/>
    <property type="evidence" value="ECO:0007669"/>
    <property type="project" value="UniProtKB-KW"/>
</dbReference>
<reference evidence="3 4" key="1">
    <citation type="submission" date="2018-11" db="EMBL/GenBank/DDBJ databases">
        <title>Genomic Encyclopedia of Type Strains, Phase IV (KMG-IV): sequencing the most valuable type-strain genomes for metagenomic binning, comparative biology and taxonomic classification.</title>
        <authorList>
            <person name="Goeker M."/>
        </authorList>
    </citation>
    <scope>NUCLEOTIDE SEQUENCE [LARGE SCALE GENOMIC DNA]</scope>
    <source>
        <strain evidence="3 4">DSM 11977</strain>
    </source>
</reference>
<dbReference type="Proteomes" id="UP000271783">
    <property type="component" value="Unassembled WGS sequence"/>
</dbReference>
<dbReference type="PANTHER" id="PTHR43619:SF2">
    <property type="entry name" value="S-ADENOSYL-L-METHIONINE-DEPENDENT METHYLTRANSFERASES SUPERFAMILY PROTEIN"/>
    <property type="match status" value="1"/>
</dbReference>
<keyword evidence="4" id="KW-1185">Reference proteome</keyword>
<sequence>MKEKVNLSGVSETMLVPLYSRALESNRKNPAFYDKTAIGIVKNLDYNFKERFKESKNKMNFWGCAARTIILDDEVSKYIKNNPECSVVNLACGLDDRFSRVDNGKINWYNIDFENIISLRDKLIDKKDRVTDIPTSALDFCWIDKIENKDNVLIIAEGFLMYLSEEDVKNLFFKISESFGKVELLLELMTHWMVKNQKKHDTVKQTGAVFRWGINETEDFEMICPMFKMTGDYNLTNVMKRYSPIFITIASPFLKPRNNRIGKFEKLIL</sequence>
<dbReference type="PANTHER" id="PTHR43619">
    <property type="entry name" value="S-ADENOSYL-L-METHIONINE-DEPENDENT METHYLTRANSFERASE YKTD-RELATED"/>
    <property type="match status" value="1"/>
</dbReference>
<dbReference type="InterPro" id="IPR029063">
    <property type="entry name" value="SAM-dependent_MTases_sf"/>
</dbReference>
<dbReference type="Pfam" id="PF04072">
    <property type="entry name" value="LCM"/>
    <property type="match status" value="1"/>
</dbReference>
<keyword evidence="2 3" id="KW-0808">Transferase</keyword>